<dbReference type="RefSeq" id="WP_379042961.1">
    <property type="nucleotide sequence ID" value="NZ_JBHSKW010000027.1"/>
</dbReference>
<comment type="caution">
    <text evidence="1">The sequence shown here is derived from an EMBL/GenBank/DDBJ whole genome shotgun (WGS) entry which is preliminary data.</text>
</comment>
<evidence type="ECO:0000313" key="1">
    <source>
        <dbReference type="EMBL" id="MFD2731432.1"/>
    </source>
</evidence>
<reference evidence="2" key="1">
    <citation type="journal article" date="2019" name="Int. J. Syst. Evol. Microbiol.">
        <title>The Global Catalogue of Microorganisms (GCM) 10K type strain sequencing project: providing services to taxonomists for standard genome sequencing and annotation.</title>
        <authorList>
            <consortium name="The Broad Institute Genomics Platform"/>
            <consortium name="The Broad Institute Genome Sequencing Center for Infectious Disease"/>
            <person name="Wu L."/>
            <person name="Ma J."/>
        </authorList>
    </citation>
    <scope>NUCLEOTIDE SEQUENCE [LARGE SCALE GENOMIC DNA]</scope>
    <source>
        <strain evidence="2">KCTC 42456</strain>
    </source>
</reference>
<protein>
    <submittedName>
        <fullName evidence="1">Uncharacterized protein</fullName>
    </submittedName>
</protein>
<sequence>MFGYIAGGTLIGAASGGAAAGISAAGGGAILAGFGAGSLGGAGFNGLATGWNVNSMLKGAVIGGISGAVGGGFAAAIGGGGGALVGGTLSSLAGQFLTSGDFNLGQALLNGGLSLALFHGVSYGTWKWGGGSSLGQQNLSYRQYLAMQADFQKSRFWGKEYGGFLMDDGRVIRFPRNWRHSHGIDPPGGGGFKPLTGTKAIYHTHWDKPGKQIFVDALGNRTDNAQDLSVILKGKITTTARGHGAYDYLKNNSFVVNRFETTFNIGNTTTLFNLDDTFLRFLLFFKTWNYTTGLEQ</sequence>
<name>A0ABW5TR23_9SPHI</name>
<accession>A0ABW5TR23</accession>
<proteinExistence type="predicted"/>
<gene>
    <name evidence="1" type="ORF">ACFSSE_06915</name>
</gene>
<organism evidence="1 2">
    <name type="scientific">Pedobacter alpinus</name>
    <dbReference type="NCBI Taxonomy" id="1590643"/>
    <lineage>
        <taxon>Bacteria</taxon>
        <taxon>Pseudomonadati</taxon>
        <taxon>Bacteroidota</taxon>
        <taxon>Sphingobacteriia</taxon>
        <taxon>Sphingobacteriales</taxon>
        <taxon>Sphingobacteriaceae</taxon>
        <taxon>Pedobacter</taxon>
    </lineage>
</organism>
<dbReference type="Proteomes" id="UP001597546">
    <property type="component" value="Unassembled WGS sequence"/>
</dbReference>
<dbReference type="EMBL" id="JBHULV010000022">
    <property type="protein sequence ID" value="MFD2731432.1"/>
    <property type="molecule type" value="Genomic_DNA"/>
</dbReference>
<keyword evidence="2" id="KW-1185">Reference proteome</keyword>
<evidence type="ECO:0000313" key="2">
    <source>
        <dbReference type="Proteomes" id="UP001597546"/>
    </source>
</evidence>